<accession>A0ABD0L1I1</accession>
<dbReference type="EMBL" id="JACVVK020000094">
    <property type="protein sequence ID" value="KAK7493361.1"/>
    <property type="molecule type" value="Genomic_DNA"/>
</dbReference>
<feature type="compositionally biased region" description="Polar residues" evidence="1">
    <location>
        <begin position="38"/>
        <end position="57"/>
    </location>
</feature>
<sequence>MHTPSLFLLPPSGAQMSHCSHRHGQSARSERMGDIGQGNRNSIDLSSYQKKPTNITRTSQLHQKNVLMQDKYIFHLHMLVDGKTVRGRISRDQQAFFEASSAVAG</sequence>
<feature type="region of interest" description="Disordered" evidence="1">
    <location>
        <begin position="1"/>
        <end position="57"/>
    </location>
</feature>
<evidence type="ECO:0000313" key="2">
    <source>
        <dbReference type="EMBL" id="KAK7493361.1"/>
    </source>
</evidence>
<dbReference type="Proteomes" id="UP001519460">
    <property type="component" value="Unassembled WGS sequence"/>
</dbReference>
<reference evidence="2 3" key="1">
    <citation type="journal article" date="2023" name="Sci. Data">
        <title>Genome assembly of the Korean intertidal mud-creeper Batillaria attramentaria.</title>
        <authorList>
            <person name="Patra A.K."/>
            <person name="Ho P.T."/>
            <person name="Jun S."/>
            <person name="Lee S.J."/>
            <person name="Kim Y."/>
            <person name="Won Y.J."/>
        </authorList>
    </citation>
    <scope>NUCLEOTIDE SEQUENCE [LARGE SCALE GENOMIC DNA]</scope>
    <source>
        <strain evidence="2">Wonlab-2016</strain>
    </source>
</reference>
<evidence type="ECO:0000256" key="1">
    <source>
        <dbReference type="SAM" id="MobiDB-lite"/>
    </source>
</evidence>
<comment type="caution">
    <text evidence="2">The sequence shown here is derived from an EMBL/GenBank/DDBJ whole genome shotgun (WGS) entry which is preliminary data.</text>
</comment>
<organism evidence="2 3">
    <name type="scientific">Batillaria attramentaria</name>
    <dbReference type="NCBI Taxonomy" id="370345"/>
    <lineage>
        <taxon>Eukaryota</taxon>
        <taxon>Metazoa</taxon>
        <taxon>Spiralia</taxon>
        <taxon>Lophotrochozoa</taxon>
        <taxon>Mollusca</taxon>
        <taxon>Gastropoda</taxon>
        <taxon>Caenogastropoda</taxon>
        <taxon>Sorbeoconcha</taxon>
        <taxon>Cerithioidea</taxon>
        <taxon>Batillariidae</taxon>
        <taxon>Batillaria</taxon>
    </lineage>
</organism>
<name>A0ABD0L1I1_9CAEN</name>
<dbReference type="AlphaFoldDB" id="A0ABD0L1I1"/>
<keyword evidence="3" id="KW-1185">Reference proteome</keyword>
<gene>
    <name evidence="2" type="ORF">BaRGS_00015487</name>
</gene>
<protein>
    <submittedName>
        <fullName evidence="2">Uncharacterized protein</fullName>
    </submittedName>
</protein>
<proteinExistence type="predicted"/>
<evidence type="ECO:0000313" key="3">
    <source>
        <dbReference type="Proteomes" id="UP001519460"/>
    </source>
</evidence>